<sequence>MFNSILNQAFEQYVLDRVDDILSIAGVADVKYKQVVKDAGAVLEKLMEIGRELEEQHPELLRLVMEYEAATNMESGLAAEIVYREGIRDSCRVRQEVANFMQREGHRDRLFVPIR</sequence>
<protein>
    <submittedName>
        <fullName evidence="1">Uncharacterized protein</fullName>
    </submittedName>
</protein>
<proteinExistence type="predicted"/>
<evidence type="ECO:0000313" key="1">
    <source>
        <dbReference type="EMBL" id="XFO73408.1"/>
    </source>
</evidence>
<keyword evidence="2" id="KW-1185">Reference proteome</keyword>
<dbReference type="RefSeq" id="WP_093797779.1">
    <property type="nucleotide sequence ID" value="NZ_CP155571.1"/>
</dbReference>
<dbReference type="EMBL" id="CP155571">
    <property type="protein sequence ID" value="XFO73408.1"/>
    <property type="molecule type" value="Genomic_DNA"/>
</dbReference>
<accession>A0ABZ3J5U7</accession>
<reference evidence="1" key="1">
    <citation type="submission" date="2024-05" db="EMBL/GenBank/DDBJ databases">
        <title>Isolation and characterization of Sporomusa carbonis sp. nov., a carboxydotrophic hydrogenogen in the genus of Sporomusa isolated from a charcoal burning pile.</title>
        <authorList>
            <person name="Boeer T."/>
            <person name="Rosenbaum F."/>
            <person name="Eysell L."/>
            <person name="Mueller V."/>
            <person name="Daniel R."/>
            <person name="Poehlein A."/>
        </authorList>
    </citation>
    <scope>NUCLEOTIDE SEQUENCE [LARGE SCALE GENOMIC DNA]</scope>
    <source>
        <strain evidence="1">DSM 3132</strain>
    </source>
</reference>
<evidence type="ECO:0000313" key="2">
    <source>
        <dbReference type="Proteomes" id="UP000216052"/>
    </source>
</evidence>
<dbReference type="Proteomes" id="UP000216052">
    <property type="component" value="Chromosome"/>
</dbReference>
<organism evidence="1 2">
    <name type="scientific">Sporomusa acidovorans (strain ATCC 49682 / DSM 3132 / Mol)</name>
    <dbReference type="NCBI Taxonomy" id="1123286"/>
    <lineage>
        <taxon>Bacteria</taxon>
        <taxon>Bacillati</taxon>
        <taxon>Bacillota</taxon>
        <taxon>Negativicutes</taxon>
        <taxon>Selenomonadales</taxon>
        <taxon>Sporomusaceae</taxon>
        <taxon>Sporomusa</taxon>
    </lineage>
</organism>
<gene>
    <name evidence="1" type="ORF">SPACI_034940</name>
</gene>
<name>A0ABZ3J5U7_SPOA4</name>